<gene>
    <name evidence="6" type="ORF">FRX31_005750</name>
</gene>
<dbReference type="InterPro" id="IPR009057">
    <property type="entry name" value="Homeodomain-like_sf"/>
</dbReference>
<keyword evidence="7" id="KW-1185">Reference proteome</keyword>
<dbReference type="PANTHER" id="PTHR19303">
    <property type="entry name" value="TRANSPOSON"/>
    <property type="match status" value="1"/>
</dbReference>
<feature type="domain" description="HTH CENPB-type" evidence="5">
    <location>
        <begin position="49"/>
        <end position="119"/>
    </location>
</feature>
<dbReference type="EMBL" id="JABWDY010005147">
    <property type="protein sequence ID" value="KAF5204663.1"/>
    <property type="molecule type" value="Genomic_DNA"/>
</dbReference>
<dbReference type="Pfam" id="PF03184">
    <property type="entry name" value="DDE_1"/>
    <property type="match status" value="1"/>
</dbReference>
<dbReference type="Gene3D" id="1.10.10.60">
    <property type="entry name" value="Homeodomain-like"/>
    <property type="match status" value="1"/>
</dbReference>
<dbReference type="SUPFAM" id="SSF46689">
    <property type="entry name" value="Homeodomain-like"/>
    <property type="match status" value="1"/>
</dbReference>
<dbReference type="OrthoDB" id="7614779at2759"/>
<evidence type="ECO:0000256" key="4">
    <source>
        <dbReference type="SAM" id="Coils"/>
    </source>
</evidence>
<keyword evidence="3" id="KW-0539">Nucleus</keyword>
<evidence type="ECO:0000313" key="7">
    <source>
        <dbReference type="Proteomes" id="UP000554482"/>
    </source>
</evidence>
<dbReference type="Pfam" id="PF03221">
    <property type="entry name" value="HTH_Tnp_Tc5"/>
    <property type="match status" value="1"/>
</dbReference>
<feature type="coiled-coil region" evidence="4">
    <location>
        <begin position="432"/>
        <end position="459"/>
    </location>
</feature>
<dbReference type="GO" id="GO:0003677">
    <property type="term" value="F:DNA binding"/>
    <property type="evidence" value="ECO:0007669"/>
    <property type="project" value="UniProtKB-KW"/>
</dbReference>
<dbReference type="InterPro" id="IPR006600">
    <property type="entry name" value="HTH_CenpB_DNA-bd_dom"/>
</dbReference>
<dbReference type="InterPro" id="IPR007889">
    <property type="entry name" value="HTH_Psq"/>
</dbReference>
<accession>A0A7J6X5L4</accession>
<evidence type="ECO:0000259" key="5">
    <source>
        <dbReference type="PROSITE" id="PS51253"/>
    </source>
</evidence>
<evidence type="ECO:0000256" key="1">
    <source>
        <dbReference type="ARBA" id="ARBA00004123"/>
    </source>
</evidence>
<dbReference type="InterPro" id="IPR050863">
    <property type="entry name" value="CenT-Element_Derived"/>
</dbReference>
<proteinExistence type="predicted"/>
<dbReference type="InterPro" id="IPR036397">
    <property type="entry name" value="RNaseH_sf"/>
</dbReference>
<evidence type="ECO:0000256" key="2">
    <source>
        <dbReference type="ARBA" id="ARBA00023125"/>
    </source>
</evidence>
<keyword evidence="4" id="KW-0175">Coiled coil</keyword>
<comment type="caution">
    <text evidence="6">The sequence shown here is derived from an EMBL/GenBank/DDBJ whole genome shotgun (WGS) entry which is preliminary data.</text>
</comment>
<dbReference type="SMART" id="SM00674">
    <property type="entry name" value="CENPB"/>
    <property type="match status" value="1"/>
</dbReference>
<dbReference type="PANTHER" id="PTHR19303:SF74">
    <property type="entry name" value="POGO TRANSPOSABLE ELEMENT WITH KRAB DOMAIN"/>
    <property type="match status" value="1"/>
</dbReference>
<organism evidence="6 7">
    <name type="scientific">Thalictrum thalictroides</name>
    <name type="common">Rue-anemone</name>
    <name type="synonym">Anemone thalictroides</name>
    <dbReference type="NCBI Taxonomy" id="46969"/>
    <lineage>
        <taxon>Eukaryota</taxon>
        <taxon>Viridiplantae</taxon>
        <taxon>Streptophyta</taxon>
        <taxon>Embryophyta</taxon>
        <taxon>Tracheophyta</taxon>
        <taxon>Spermatophyta</taxon>
        <taxon>Magnoliopsida</taxon>
        <taxon>Ranunculales</taxon>
        <taxon>Ranunculaceae</taxon>
        <taxon>Thalictroideae</taxon>
        <taxon>Thalictrum</taxon>
    </lineage>
</organism>
<evidence type="ECO:0000256" key="3">
    <source>
        <dbReference type="ARBA" id="ARBA00023242"/>
    </source>
</evidence>
<dbReference type="InterPro" id="IPR004875">
    <property type="entry name" value="DDE_SF_endonuclease_dom"/>
</dbReference>
<dbReference type="Gene3D" id="3.30.420.10">
    <property type="entry name" value="Ribonuclease H-like superfamily/Ribonuclease H"/>
    <property type="match status" value="1"/>
</dbReference>
<dbReference type="GO" id="GO:0005634">
    <property type="term" value="C:nucleus"/>
    <property type="evidence" value="ECO:0007669"/>
    <property type="project" value="UniProtKB-SubCell"/>
</dbReference>
<reference evidence="6 7" key="1">
    <citation type="submission" date="2020-06" db="EMBL/GenBank/DDBJ databases">
        <title>Transcriptomic and genomic resources for Thalictrum thalictroides and T. hernandezii: Facilitating candidate gene discovery in an emerging model plant lineage.</title>
        <authorList>
            <person name="Arias T."/>
            <person name="Riano-Pachon D.M."/>
            <person name="Di Stilio V.S."/>
        </authorList>
    </citation>
    <scope>NUCLEOTIDE SEQUENCE [LARGE SCALE GENOMIC DNA]</scope>
    <source>
        <strain evidence="7">cv. WT478/WT964</strain>
        <tissue evidence="6">Leaves</tissue>
    </source>
</reference>
<dbReference type="AlphaFoldDB" id="A0A7J6X5L4"/>
<protein>
    <submittedName>
        <fullName evidence="6">Transposase</fullName>
    </submittedName>
</protein>
<comment type="subcellular location">
    <subcellularLocation>
        <location evidence="1">Nucleus</location>
    </subcellularLocation>
</comment>
<sequence>MNARETAINSAINDLNAGIFLSQRAAAKEYKIPESTLRGRMKGRTNSQLSHQFQQRLTNEQEKMLVEWILDLDARGYPPSFPRAREMASQIMLMNSDQNPVGKLWLPHFIKRNPSITSVVGRKIEVSRANVATPERIRAFLELFESTRRRLNVQTANIWNMDETGVALGVCTNTRVIASSKKKKTYIKSPENREWVSVIECVSAAGRKLRCGVIFKGQSLQTSWFPSKSVPDWLYTTSENGWTSKAIGTEWLRRIFIPETAPQLNQHRLLLLDGHGSHVDVEFLWLCKQNKVELLFLPPHATHILQPLDLSVFSVVKSRYRNQIRELARLDDSAPVKKERFIICYHKAREEGLSEKVIRAGWRAAGICPFNVDGVIKSSQILCRPVTPPMQSQAQESLNIIHRTPQRAQDVCLSRRSLQKSENLSRSTRLVLQKAGKAISTANARAARQEEELFQLRHQLQTTTSTRKRKRIQVDLNERFANIDSIKSAIDETAAVEARRSSSTIERAVKITPRVEAIPSFSSMYNEWQLE</sequence>
<dbReference type="Proteomes" id="UP000554482">
    <property type="component" value="Unassembled WGS sequence"/>
</dbReference>
<name>A0A7J6X5L4_THATH</name>
<keyword evidence="2" id="KW-0238">DNA-binding</keyword>
<dbReference type="Pfam" id="PF05225">
    <property type="entry name" value="HTH_psq"/>
    <property type="match status" value="1"/>
</dbReference>
<dbReference type="PROSITE" id="PS51253">
    <property type="entry name" value="HTH_CENPB"/>
    <property type="match status" value="1"/>
</dbReference>
<evidence type="ECO:0000313" key="6">
    <source>
        <dbReference type="EMBL" id="KAF5204663.1"/>
    </source>
</evidence>